<keyword evidence="3" id="KW-1185">Reference proteome</keyword>
<organism evidence="2 3">
    <name type="scientific">Gloeophyllum trabeum (strain ATCC 11539 / FP-39264 / Madison 617)</name>
    <name type="common">Brown rot fungus</name>
    <dbReference type="NCBI Taxonomy" id="670483"/>
    <lineage>
        <taxon>Eukaryota</taxon>
        <taxon>Fungi</taxon>
        <taxon>Dikarya</taxon>
        <taxon>Basidiomycota</taxon>
        <taxon>Agaricomycotina</taxon>
        <taxon>Agaricomycetes</taxon>
        <taxon>Gloeophyllales</taxon>
        <taxon>Gloeophyllaceae</taxon>
        <taxon>Gloeophyllum</taxon>
    </lineage>
</organism>
<feature type="non-terminal residue" evidence="2">
    <location>
        <position position="237"/>
    </location>
</feature>
<dbReference type="RefSeq" id="XP_007870581.1">
    <property type="nucleotide sequence ID" value="XM_007872390.1"/>
</dbReference>
<dbReference type="KEGG" id="gtr:GLOTRDRAFT_101622"/>
<accession>S7RA64</accession>
<gene>
    <name evidence="2" type="ORF">GLOTRDRAFT_101622</name>
</gene>
<dbReference type="AlphaFoldDB" id="S7RA64"/>
<reference evidence="2 3" key="1">
    <citation type="journal article" date="2012" name="Science">
        <title>The Paleozoic origin of enzymatic lignin decomposition reconstructed from 31 fungal genomes.</title>
        <authorList>
            <person name="Floudas D."/>
            <person name="Binder M."/>
            <person name="Riley R."/>
            <person name="Barry K."/>
            <person name="Blanchette R.A."/>
            <person name="Henrissat B."/>
            <person name="Martinez A.T."/>
            <person name="Otillar R."/>
            <person name="Spatafora J.W."/>
            <person name="Yadav J.S."/>
            <person name="Aerts A."/>
            <person name="Benoit I."/>
            <person name="Boyd A."/>
            <person name="Carlson A."/>
            <person name="Copeland A."/>
            <person name="Coutinho P.M."/>
            <person name="de Vries R.P."/>
            <person name="Ferreira P."/>
            <person name="Findley K."/>
            <person name="Foster B."/>
            <person name="Gaskell J."/>
            <person name="Glotzer D."/>
            <person name="Gorecki P."/>
            <person name="Heitman J."/>
            <person name="Hesse C."/>
            <person name="Hori C."/>
            <person name="Igarashi K."/>
            <person name="Jurgens J.A."/>
            <person name="Kallen N."/>
            <person name="Kersten P."/>
            <person name="Kohler A."/>
            <person name="Kuees U."/>
            <person name="Kumar T.K.A."/>
            <person name="Kuo A."/>
            <person name="LaButti K."/>
            <person name="Larrondo L.F."/>
            <person name="Lindquist E."/>
            <person name="Ling A."/>
            <person name="Lombard V."/>
            <person name="Lucas S."/>
            <person name="Lundell T."/>
            <person name="Martin R."/>
            <person name="McLaughlin D.J."/>
            <person name="Morgenstern I."/>
            <person name="Morin E."/>
            <person name="Murat C."/>
            <person name="Nagy L.G."/>
            <person name="Nolan M."/>
            <person name="Ohm R.A."/>
            <person name="Patyshakuliyeva A."/>
            <person name="Rokas A."/>
            <person name="Ruiz-Duenas F.J."/>
            <person name="Sabat G."/>
            <person name="Salamov A."/>
            <person name="Samejima M."/>
            <person name="Schmutz J."/>
            <person name="Slot J.C."/>
            <person name="St John F."/>
            <person name="Stenlid J."/>
            <person name="Sun H."/>
            <person name="Sun S."/>
            <person name="Syed K."/>
            <person name="Tsang A."/>
            <person name="Wiebenga A."/>
            <person name="Young D."/>
            <person name="Pisabarro A."/>
            <person name="Eastwood D.C."/>
            <person name="Martin F."/>
            <person name="Cullen D."/>
            <person name="Grigoriev I.V."/>
            <person name="Hibbett D.S."/>
        </authorList>
    </citation>
    <scope>NUCLEOTIDE SEQUENCE [LARGE SCALE GENOMIC DNA]</scope>
    <source>
        <strain evidence="2 3">ATCC 11539</strain>
    </source>
</reference>
<protein>
    <recommendedName>
        <fullName evidence="4">F-box domain-containing protein</fullName>
    </recommendedName>
</protein>
<dbReference type="Proteomes" id="UP000030669">
    <property type="component" value="Unassembled WGS sequence"/>
</dbReference>
<name>S7RA64_GLOTA</name>
<evidence type="ECO:0000313" key="2">
    <source>
        <dbReference type="EMBL" id="EPQ51155.1"/>
    </source>
</evidence>
<sequence length="237" mass="26520">MADTSDEVNSKSRPIRGENQTCEGPELESETSLISTTFARTAGSMDMDSASKSAPIETIPAEILAEIMVLTLPQCDFALTKWDEDVKWRNVLRLTGVSRQWKYVGEHTSKLWSCFRVELSGTSESRAKIYLTRTWISRSGAAPLNVSFVLPFYWCEPPANEQVVAEWLNVLKPNLHRCKTLKLSAPPNQLSGLWTSANTSQLENLFILNELDDSMTLEDAEDLGSDVGIRRLHLKGI</sequence>
<feature type="region of interest" description="Disordered" evidence="1">
    <location>
        <begin position="1"/>
        <end position="28"/>
    </location>
</feature>
<dbReference type="GeneID" id="19298436"/>
<evidence type="ECO:0008006" key="4">
    <source>
        <dbReference type="Google" id="ProtNLM"/>
    </source>
</evidence>
<dbReference type="HOGENOM" id="CLU_1173059_0_0_1"/>
<evidence type="ECO:0000256" key="1">
    <source>
        <dbReference type="SAM" id="MobiDB-lite"/>
    </source>
</evidence>
<dbReference type="EMBL" id="KB469312">
    <property type="protein sequence ID" value="EPQ51155.1"/>
    <property type="molecule type" value="Genomic_DNA"/>
</dbReference>
<evidence type="ECO:0000313" key="3">
    <source>
        <dbReference type="Proteomes" id="UP000030669"/>
    </source>
</evidence>
<proteinExistence type="predicted"/>
<dbReference type="OrthoDB" id="2886770at2759"/>